<name>D6XWL7_BACIE</name>
<evidence type="ECO:0000313" key="9">
    <source>
        <dbReference type="EMBL" id="ADH97859.1"/>
    </source>
</evidence>
<dbReference type="AlphaFoldDB" id="D6XWL7"/>
<dbReference type="HOGENOM" id="CLU_047691_3_4_9"/>
<dbReference type="PROSITE" id="PS01063">
    <property type="entry name" value="SIGMA70_ECF"/>
    <property type="match status" value="1"/>
</dbReference>
<dbReference type="eggNOG" id="COG1595">
    <property type="taxonomic scope" value="Bacteria"/>
</dbReference>
<dbReference type="PANTHER" id="PTHR43133:SF8">
    <property type="entry name" value="RNA POLYMERASE SIGMA FACTOR HI_1459-RELATED"/>
    <property type="match status" value="1"/>
</dbReference>
<dbReference type="EMBL" id="CP001791">
    <property type="protein sequence ID" value="ADH97859.1"/>
    <property type="molecule type" value="Genomic_DNA"/>
</dbReference>
<dbReference type="Gene3D" id="1.10.10.10">
    <property type="entry name" value="Winged helix-like DNA-binding domain superfamily/Winged helix DNA-binding domain"/>
    <property type="match status" value="1"/>
</dbReference>
<dbReference type="InterPro" id="IPR013324">
    <property type="entry name" value="RNA_pol_sigma_r3/r4-like"/>
</dbReference>
<dbReference type="InterPro" id="IPR013249">
    <property type="entry name" value="RNA_pol_sigma70_r4_t2"/>
</dbReference>
<dbReference type="InterPro" id="IPR039425">
    <property type="entry name" value="RNA_pol_sigma-70-like"/>
</dbReference>
<dbReference type="SUPFAM" id="SSF88659">
    <property type="entry name" value="Sigma3 and sigma4 domains of RNA polymerase sigma factors"/>
    <property type="match status" value="1"/>
</dbReference>
<gene>
    <name evidence="9" type="ordered locus">Bsel_0319</name>
</gene>
<feature type="domain" description="RNA polymerase sigma factor 70 region 4 type 2" evidence="8">
    <location>
        <begin position="103"/>
        <end position="155"/>
    </location>
</feature>
<keyword evidence="4 6" id="KW-0238">DNA-binding</keyword>
<dbReference type="SUPFAM" id="SSF88946">
    <property type="entry name" value="Sigma2 domain of RNA polymerase sigma factors"/>
    <property type="match status" value="1"/>
</dbReference>
<evidence type="ECO:0000259" key="8">
    <source>
        <dbReference type="Pfam" id="PF08281"/>
    </source>
</evidence>
<dbReference type="Pfam" id="PF08281">
    <property type="entry name" value="Sigma70_r4_2"/>
    <property type="match status" value="1"/>
</dbReference>
<evidence type="ECO:0000256" key="5">
    <source>
        <dbReference type="ARBA" id="ARBA00023163"/>
    </source>
</evidence>
<evidence type="ECO:0000259" key="7">
    <source>
        <dbReference type="Pfam" id="PF04542"/>
    </source>
</evidence>
<evidence type="ECO:0000256" key="3">
    <source>
        <dbReference type="ARBA" id="ARBA00023082"/>
    </source>
</evidence>
<dbReference type="InterPro" id="IPR000838">
    <property type="entry name" value="RNA_pol_sigma70_ECF_CS"/>
</dbReference>
<dbReference type="InterPro" id="IPR036388">
    <property type="entry name" value="WH-like_DNA-bd_sf"/>
</dbReference>
<dbReference type="InterPro" id="IPR013325">
    <property type="entry name" value="RNA_pol_sigma_r2"/>
</dbReference>
<keyword evidence="2 6" id="KW-0805">Transcription regulation</keyword>
<dbReference type="InterPro" id="IPR014284">
    <property type="entry name" value="RNA_pol_sigma-70_dom"/>
</dbReference>
<protein>
    <recommendedName>
        <fullName evidence="6">RNA polymerase sigma factor</fullName>
    </recommendedName>
</protein>
<dbReference type="Pfam" id="PF04542">
    <property type="entry name" value="Sigma70_r2"/>
    <property type="match status" value="1"/>
</dbReference>
<evidence type="ECO:0000256" key="1">
    <source>
        <dbReference type="ARBA" id="ARBA00010641"/>
    </source>
</evidence>
<keyword evidence="10" id="KW-1185">Reference proteome</keyword>
<dbReference type="GO" id="GO:0003677">
    <property type="term" value="F:DNA binding"/>
    <property type="evidence" value="ECO:0007669"/>
    <property type="project" value="UniProtKB-KW"/>
</dbReference>
<evidence type="ECO:0000313" key="10">
    <source>
        <dbReference type="Proteomes" id="UP000000271"/>
    </source>
</evidence>
<dbReference type="KEGG" id="bse:Bsel_0319"/>
<accession>D6XWL7</accession>
<proteinExistence type="inferred from homology"/>
<evidence type="ECO:0000256" key="2">
    <source>
        <dbReference type="ARBA" id="ARBA00023015"/>
    </source>
</evidence>
<keyword evidence="3 6" id="KW-0731">Sigma factor</keyword>
<dbReference type="InterPro" id="IPR007627">
    <property type="entry name" value="RNA_pol_sigma70_r2"/>
</dbReference>
<organism evidence="9 10">
    <name type="scientific">Bacillus selenitireducens (strain ATCC 700615 / DSM 15326 / MLS10)</name>
    <dbReference type="NCBI Taxonomy" id="439292"/>
    <lineage>
        <taxon>Bacteria</taxon>
        <taxon>Bacillati</taxon>
        <taxon>Bacillota</taxon>
        <taxon>Bacilli</taxon>
        <taxon>Bacillales</taxon>
        <taxon>Bacillaceae</taxon>
        <taxon>Salisediminibacterium</taxon>
    </lineage>
</organism>
<dbReference type="OrthoDB" id="2470088at2"/>
<comment type="similarity">
    <text evidence="1 6">Belongs to the sigma-70 factor family. ECF subfamily.</text>
</comment>
<dbReference type="PANTHER" id="PTHR43133">
    <property type="entry name" value="RNA POLYMERASE ECF-TYPE SIGMA FACTO"/>
    <property type="match status" value="1"/>
</dbReference>
<keyword evidence="5 6" id="KW-0804">Transcription</keyword>
<feature type="domain" description="RNA polymerase sigma-70 region 2" evidence="7">
    <location>
        <begin position="7"/>
        <end position="72"/>
    </location>
</feature>
<evidence type="ECO:0000256" key="6">
    <source>
        <dbReference type="RuleBase" id="RU000716"/>
    </source>
</evidence>
<dbReference type="GO" id="GO:0016987">
    <property type="term" value="F:sigma factor activity"/>
    <property type="evidence" value="ECO:0007669"/>
    <property type="project" value="UniProtKB-KW"/>
</dbReference>
<dbReference type="Gene3D" id="1.10.1740.10">
    <property type="match status" value="1"/>
</dbReference>
<sequence length="166" mass="19198">MSDIETLFEDHADDVYHFLVYYTRRDDVEDLVQETFIRALRSIDGFEGRSAAKTWLITIARRLTVDGGRKKRDVPVGDEHLEYRQNETGTDASEAVIRQETADELLDQIHRLPDRQRDVMLLRGISELDATETAAVLNMSRTGVYVTYHRALRTLRSRMDRGGDRL</sequence>
<dbReference type="GO" id="GO:0006352">
    <property type="term" value="P:DNA-templated transcription initiation"/>
    <property type="evidence" value="ECO:0007669"/>
    <property type="project" value="InterPro"/>
</dbReference>
<reference evidence="9" key="1">
    <citation type="submission" date="2009-10" db="EMBL/GenBank/DDBJ databases">
        <title>Complete sequence of Bacillus selenitireducens MLS10.</title>
        <authorList>
            <consortium name="US DOE Joint Genome Institute"/>
            <person name="Lucas S."/>
            <person name="Copeland A."/>
            <person name="Lapidus A."/>
            <person name="Glavina del Rio T."/>
            <person name="Dalin E."/>
            <person name="Tice H."/>
            <person name="Bruce D."/>
            <person name="Goodwin L."/>
            <person name="Pitluck S."/>
            <person name="Sims D."/>
            <person name="Brettin T."/>
            <person name="Detter J.C."/>
            <person name="Han C."/>
            <person name="Larimer F."/>
            <person name="Land M."/>
            <person name="Hauser L."/>
            <person name="Kyrpides N."/>
            <person name="Ovchinnikova G."/>
            <person name="Stolz J."/>
        </authorList>
    </citation>
    <scope>NUCLEOTIDE SEQUENCE [LARGE SCALE GENOMIC DNA]</scope>
    <source>
        <strain evidence="9">MLS10</strain>
    </source>
</reference>
<dbReference type="STRING" id="439292.Bsel_0319"/>
<dbReference type="RefSeq" id="WP_013171288.1">
    <property type="nucleotide sequence ID" value="NC_014219.1"/>
</dbReference>
<dbReference type="GO" id="GO:0006950">
    <property type="term" value="P:response to stress"/>
    <property type="evidence" value="ECO:0007669"/>
    <property type="project" value="UniProtKB-ARBA"/>
</dbReference>
<evidence type="ECO:0000256" key="4">
    <source>
        <dbReference type="ARBA" id="ARBA00023125"/>
    </source>
</evidence>
<dbReference type="Proteomes" id="UP000000271">
    <property type="component" value="Chromosome"/>
</dbReference>
<dbReference type="NCBIfam" id="TIGR02937">
    <property type="entry name" value="sigma70-ECF"/>
    <property type="match status" value="1"/>
</dbReference>